<dbReference type="AlphaFoldDB" id="A0A6N3DPM8"/>
<feature type="domain" description="Glycosyl transferase family 1" evidence="3">
    <location>
        <begin position="181"/>
        <end position="339"/>
    </location>
</feature>
<dbReference type="Gene3D" id="3.40.50.2000">
    <property type="entry name" value="Glycogen Phosphorylase B"/>
    <property type="match status" value="2"/>
</dbReference>
<keyword evidence="1 5" id="KW-0328">Glycosyltransferase</keyword>
<dbReference type="CDD" id="cd03820">
    <property type="entry name" value="GT4_AmsD-like"/>
    <property type="match status" value="1"/>
</dbReference>
<dbReference type="GO" id="GO:0047265">
    <property type="term" value="F:poly(glycerol-phosphate) alpha-glucosyltransferase activity"/>
    <property type="evidence" value="ECO:0007669"/>
    <property type="project" value="UniProtKB-EC"/>
</dbReference>
<dbReference type="InterPro" id="IPR028098">
    <property type="entry name" value="Glyco_trans_4-like_N"/>
</dbReference>
<dbReference type="Pfam" id="PF00534">
    <property type="entry name" value="Glycos_transf_1"/>
    <property type="match status" value="1"/>
</dbReference>
<evidence type="ECO:0000259" key="4">
    <source>
        <dbReference type="Pfam" id="PF13439"/>
    </source>
</evidence>
<name>A0A6N3DPM8_9FIRM</name>
<evidence type="ECO:0000313" key="5">
    <source>
        <dbReference type="EMBL" id="VYU30860.1"/>
    </source>
</evidence>
<dbReference type="EC" id="2.4.1.52" evidence="5"/>
<protein>
    <submittedName>
        <fullName evidence="5">Putative poly(Glycerol-phosphate) alpha-glucosyltransferase</fullName>
        <ecNumber evidence="5">2.4.1.52</ecNumber>
    </submittedName>
</protein>
<accession>A0A6N3DPM8</accession>
<proteinExistence type="predicted"/>
<evidence type="ECO:0000259" key="3">
    <source>
        <dbReference type="Pfam" id="PF00534"/>
    </source>
</evidence>
<feature type="domain" description="Glycosyltransferase subfamily 4-like N-terminal" evidence="4">
    <location>
        <begin position="15"/>
        <end position="174"/>
    </location>
</feature>
<gene>
    <name evidence="5" type="primary">tagE_1</name>
    <name evidence="5" type="ORF">RTLFYP15_02036</name>
</gene>
<evidence type="ECO:0000256" key="1">
    <source>
        <dbReference type="ARBA" id="ARBA00022676"/>
    </source>
</evidence>
<reference evidence="5" key="1">
    <citation type="submission" date="2019-11" db="EMBL/GenBank/DDBJ databases">
        <authorList>
            <person name="Feng L."/>
        </authorList>
    </citation>
    <scope>NUCLEOTIDE SEQUENCE</scope>
    <source>
        <strain evidence="5">RtorquesLFYP15</strain>
    </source>
</reference>
<dbReference type="SUPFAM" id="SSF53756">
    <property type="entry name" value="UDP-Glycosyltransferase/glycogen phosphorylase"/>
    <property type="match status" value="1"/>
</dbReference>
<dbReference type="PANTHER" id="PTHR12526">
    <property type="entry name" value="GLYCOSYLTRANSFERASE"/>
    <property type="match status" value="1"/>
</dbReference>
<keyword evidence="2 5" id="KW-0808">Transferase</keyword>
<dbReference type="Pfam" id="PF13439">
    <property type="entry name" value="Glyco_transf_4"/>
    <property type="match status" value="1"/>
</dbReference>
<evidence type="ECO:0000256" key="2">
    <source>
        <dbReference type="ARBA" id="ARBA00022679"/>
    </source>
</evidence>
<dbReference type="PANTHER" id="PTHR12526:SF629">
    <property type="entry name" value="TEICHURONIC ACID BIOSYNTHESIS GLYCOSYLTRANSFERASE TUAH-RELATED"/>
    <property type="match status" value="1"/>
</dbReference>
<dbReference type="InterPro" id="IPR001296">
    <property type="entry name" value="Glyco_trans_1"/>
</dbReference>
<dbReference type="RefSeq" id="WP_423248742.1">
    <property type="nucleotide sequence ID" value="NZ_CACRUQ010000018.1"/>
</dbReference>
<sequence length="364" mass="42058">MIKLCFVKENMTIMDGVVRVLELLSNELAEEYEVHLLSICGERNKLPIKLKKQIKFKVLKDGNLHIRQTLIPGVKGIREYIQKERIDIVFAVGGGSLPATILGSSFLNVKKVYCEHINLYTSMQHKTDALIRKIFVPYVDRIVTLTEADRIAYLKRFKKFKQKEVVAIHNWMDSNLSNKSVKYNRDARKIISVGRICEQKGFDRLVEIASKVMKENQNWKWDIYGDGPDFEKINEMIKEKGLSDYVELKGNCNNIYSRYKEYALYAMTSRFEGLPMVLLEAKSQGLPIIAFDCKTGPNEIVRNGIDGILVKNNDIAKFQEMLNELIKSPDLRSSFSNKSMENVDKFEKKNIVSQWQRLINDLVM</sequence>
<organism evidence="5">
    <name type="scientific">[Ruminococcus] torques</name>
    <dbReference type="NCBI Taxonomy" id="33039"/>
    <lineage>
        <taxon>Bacteria</taxon>
        <taxon>Bacillati</taxon>
        <taxon>Bacillota</taxon>
        <taxon>Clostridia</taxon>
        <taxon>Lachnospirales</taxon>
        <taxon>Lachnospiraceae</taxon>
        <taxon>Mediterraneibacter</taxon>
    </lineage>
</organism>
<dbReference type="EMBL" id="CACRUQ010000018">
    <property type="protein sequence ID" value="VYU30860.1"/>
    <property type="molecule type" value="Genomic_DNA"/>
</dbReference>